<keyword evidence="2" id="KW-1185">Reference proteome</keyword>
<evidence type="ECO:0000313" key="1">
    <source>
        <dbReference type="EMBL" id="PWG60587.1"/>
    </source>
</evidence>
<evidence type="ECO:0008006" key="3">
    <source>
        <dbReference type="Google" id="ProtNLM"/>
    </source>
</evidence>
<protein>
    <recommendedName>
        <fullName evidence="3">CTP synthase</fullName>
    </recommendedName>
</protein>
<name>A0A2U2MUP9_9BIFI</name>
<dbReference type="Proteomes" id="UP000245753">
    <property type="component" value="Unassembled WGS sequence"/>
</dbReference>
<proteinExistence type="predicted"/>
<reference evidence="1 2" key="1">
    <citation type="journal article" date="2018" name="Int. J. Syst. Evol. Microbiol.">
        <title>Bifidobacterium catulorum sp. nov., a novel taxon from the faeces of the baby common marmoset (Callithrix jacchus).</title>
        <authorList>
            <person name="Modesto M."/>
            <person name="Michelini S."/>
            <person name="Oki K."/>
            <person name="Biavati B."/>
            <person name="Watanabe K."/>
            <person name="Mattarelli P."/>
        </authorList>
    </citation>
    <scope>NUCLEOTIDE SEQUENCE [LARGE SCALE GENOMIC DNA]</scope>
    <source>
        <strain evidence="1 2">MRM 8.19</strain>
    </source>
</reference>
<sequence length="130" mass="15030">MTLCHYADPLSENGGESFMRAKIAELEFIMPRLQRPFHNPNNPDAPFRADFSWELPDGTIIVAEFDGMSKYVLDDGTRRGIQARVHAERERETCLYAGGVMRIVRLEYEDGLHPERLERKLREAGVPKRR</sequence>
<accession>A0A2U2MUP9</accession>
<dbReference type="EMBL" id="QFFN01000002">
    <property type="protein sequence ID" value="PWG60587.1"/>
    <property type="molecule type" value="Genomic_DNA"/>
</dbReference>
<comment type="caution">
    <text evidence="1">The sequence shown here is derived from an EMBL/GenBank/DDBJ whole genome shotgun (WGS) entry which is preliminary data.</text>
</comment>
<evidence type="ECO:0000313" key="2">
    <source>
        <dbReference type="Proteomes" id="UP000245753"/>
    </source>
</evidence>
<organism evidence="1 2">
    <name type="scientific">Bifidobacterium catulorum</name>
    <dbReference type="NCBI Taxonomy" id="1630173"/>
    <lineage>
        <taxon>Bacteria</taxon>
        <taxon>Bacillati</taxon>
        <taxon>Actinomycetota</taxon>
        <taxon>Actinomycetes</taxon>
        <taxon>Bifidobacteriales</taxon>
        <taxon>Bifidobacteriaceae</taxon>
        <taxon>Bifidobacterium</taxon>
    </lineage>
</organism>
<dbReference type="AlphaFoldDB" id="A0A2U2MUP9"/>
<gene>
    <name evidence="1" type="ORF">DF200_01520</name>
</gene>